<feature type="domain" description="Solute-binding protein family 5" evidence="6">
    <location>
        <begin position="68"/>
        <end position="443"/>
    </location>
</feature>
<evidence type="ECO:0000256" key="1">
    <source>
        <dbReference type="ARBA" id="ARBA00004418"/>
    </source>
</evidence>
<evidence type="ECO:0000313" key="7">
    <source>
        <dbReference type="EMBL" id="NPU66877.1"/>
    </source>
</evidence>
<dbReference type="PIRSF" id="PIRSF002741">
    <property type="entry name" value="MppA"/>
    <property type="match status" value="1"/>
</dbReference>
<evidence type="ECO:0000256" key="2">
    <source>
        <dbReference type="ARBA" id="ARBA00005695"/>
    </source>
</evidence>
<dbReference type="Gene3D" id="3.90.76.10">
    <property type="entry name" value="Dipeptide-binding Protein, Domain 1"/>
    <property type="match status" value="1"/>
</dbReference>
<accession>A0ABX2CHU6</accession>
<organism evidence="7 8">
    <name type="scientific">Bradyrhizobium aeschynomenes</name>
    <dbReference type="NCBI Taxonomy" id="2734909"/>
    <lineage>
        <taxon>Bacteria</taxon>
        <taxon>Pseudomonadati</taxon>
        <taxon>Pseudomonadota</taxon>
        <taxon>Alphaproteobacteria</taxon>
        <taxon>Hyphomicrobiales</taxon>
        <taxon>Nitrobacteraceae</taxon>
        <taxon>Bradyrhizobium</taxon>
    </lineage>
</organism>
<evidence type="ECO:0000259" key="6">
    <source>
        <dbReference type="Pfam" id="PF00496"/>
    </source>
</evidence>
<gene>
    <name evidence="7" type="ORF">HL667_17875</name>
</gene>
<dbReference type="Gene3D" id="3.40.190.10">
    <property type="entry name" value="Periplasmic binding protein-like II"/>
    <property type="match status" value="1"/>
</dbReference>
<dbReference type="InterPro" id="IPR000914">
    <property type="entry name" value="SBP_5_dom"/>
</dbReference>
<sequence>MSGRKSLLIAAAVAFVGLAGLPASAQTLRYANQGTLKSLDPYTFKESTTIAHHAHIYEGLTARDKDLKIIPALAESWETPEPTRWRFHLRKGVKFHNGEPFTADDVIFSAERVRATGSNFLSNVPPDAKFIKVDDYTVDVKLDAPNPILISQWDTWFIMSKKWCEDNNSIAPTPVSATTPSFASLHENGTGPFMIESHQPGVKTVFKVNPNWWGKPEHNLKEIVFTTISSDATRVAALLSGEVDIIEPVPVQDIGRVDSSPNAQVLKGPELRTIFLGMDETRDELLYSNVKGKNPFKDIRVREAFYKAIDVELIKTRVMRGLSTPSALMIAPQLYALSKDFTRPKYDPDAAKKLLTEAGYPDGFEVGMDCPNDRYVNDAAICQAVVGMLARIGVKVNLNAQPKAQYFAKVLKPGGYNTSFFLLGWTPSSMDAHNVMHDIMGCREDPKDPTRGEANLGNYCNKEFDALTDKVLVETDTAKRNQLIKQAFEIGIKDYGYIPLHQQAVAWGVSKKVKIPLRADNAVLMFWANKTE</sequence>
<proteinExistence type="inferred from homology"/>
<keyword evidence="8" id="KW-1185">Reference proteome</keyword>
<keyword evidence="3" id="KW-0813">Transport</keyword>
<dbReference type="Gene3D" id="3.10.105.10">
    <property type="entry name" value="Dipeptide-binding Protein, Domain 3"/>
    <property type="match status" value="1"/>
</dbReference>
<feature type="signal peptide" evidence="5">
    <location>
        <begin position="1"/>
        <end position="25"/>
    </location>
</feature>
<keyword evidence="4 5" id="KW-0732">Signal</keyword>
<dbReference type="RefSeq" id="WP_172111971.1">
    <property type="nucleotide sequence ID" value="NZ_JABFDM010000002.1"/>
</dbReference>
<dbReference type="PANTHER" id="PTHR30290:SF9">
    <property type="entry name" value="OLIGOPEPTIDE-BINDING PROTEIN APPA"/>
    <property type="match status" value="1"/>
</dbReference>
<dbReference type="Pfam" id="PF00496">
    <property type="entry name" value="SBP_bac_5"/>
    <property type="match status" value="1"/>
</dbReference>
<dbReference type="InterPro" id="IPR039424">
    <property type="entry name" value="SBP_5"/>
</dbReference>
<dbReference type="InterPro" id="IPR030678">
    <property type="entry name" value="Peptide/Ni-bd"/>
</dbReference>
<dbReference type="PANTHER" id="PTHR30290">
    <property type="entry name" value="PERIPLASMIC BINDING COMPONENT OF ABC TRANSPORTER"/>
    <property type="match status" value="1"/>
</dbReference>
<comment type="subcellular location">
    <subcellularLocation>
        <location evidence="1">Periplasm</location>
    </subcellularLocation>
</comment>
<dbReference type="EMBL" id="JABFDN010000005">
    <property type="protein sequence ID" value="NPU66877.1"/>
    <property type="molecule type" value="Genomic_DNA"/>
</dbReference>
<protein>
    <submittedName>
        <fullName evidence="7">ABC transporter substrate-binding protein</fullName>
    </submittedName>
</protein>
<dbReference type="SUPFAM" id="SSF53850">
    <property type="entry name" value="Periplasmic binding protein-like II"/>
    <property type="match status" value="1"/>
</dbReference>
<comment type="similarity">
    <text evidence="2">Belongs to the bacterial solute-binding protein 5 family.</text>
</comment>
<feature type="chain" id="PRO_5046050446" evidence="5">
    <location>
        <begin position="26"/>
        <end position="532"/>
    </location>
</feature>
<evidence type="ECO:0000256" key="4">
    <source>
        <dbReference type="ARBA" id="ARBA00022729"/>
    </source>
</evidence>
<evidence type="ECO:0000256" key="3">
    <source>
        <dbReference type="ARBA" id="ARBA00022448"/>
    </source>
</evidence>
<evidence type="ECO:0000313" key="8">
    <source>
        <dbReference type="Proteomes" id="UP000886476"/>
    </source>
</evidence>
<evidence type="ECO:0000256" key="5">
    <source>
        <dbReference type="SAM" id="SignalP"/>
    </source>
</evidence>
<dbReference type="Proteomes" id="UP000886476">
    <property type="component" value="Unassembled WGS sequence"/>
</dbReference>
<name>A0ABX2CHU6_9BRAD</name>
<comment type="caution">
    <text evidence="7">The sequence shown here is derived from an EMBL/GenBank/DDBJ whole genome shotgun (WGS) entry which is preliminary data.</text>
</comment>
<reference evidence="7" key="1">
    <citation type="submission" date="2020-05" db="EMBL/GenBank/DDBJ databases">
        <title>Nod-independent and nitrogen-fixing Bradyrhizobium aeschynomene sp. nov. isolated from nodules of Aeschynomene indica.</title>
        <authorList>
            <person name="Zhang Z."/>
        </authorList>
    </citation>
    <scope>NUCLEOTIDE SEQUENCE</scope>
    <source>
        <strain evidence="7">83012</strain>
    </source>
</reference>
<dbReference type="CDD" id="cd08498">
    <property type="entry name" value="PBP2_NikA_DppA_OppA_like_2"/>
    <property type="match status" value="1"/>
</dbReference>